<keyword evidence="7 9" id="KW-0648">Protein biosynthesis</keyword>
<dbReference type="FunFam" id="3.30.420.60:FF:000003">
    <property type="entry name" value="Peptide chain release factor subunit 1"/>
    <property type="match status" value="1"/>
</dbReference>
<dbReference type="GeneID" id="32901333"/>
<evidence type="ECO:0000256" key="9">
    <source>
        <dbReference type="HAMAP-Rule" id="MF_00424"/>
    </source>
</evidence>
<proteinExistence type="inferred from homology"/>
<comment type="subunit">
    <text evidence="4 9">Heterodimer of two subunits, one of which binds GTP.</text>
</comment>
<evidence type="ECO:0000256" key="3">
    <source>
        <dbReference type="ARBA" id="ARBA00005326"/>
    </source>
</evidence>
<dbReference type="GO" id="GO:0005737">
    <property type="term" value="C:cytoplasm"/>
    <property type="evidence" value="ECO:0007669"/>
    <property type="project" value="UniProtKB-SubCell"/>
</dbReference>
<dbReference type="InterPro" id="IPR005141">
    <property type="entry name" value="eRF1_2"/>
</dbReference>
<dbReference type="OrthoDB" id="1011at2157"/>
<evidence type="ECO:0000256" key="6">
    <source>
        <dbReference type="ARBA" id="ARBA00022490"/>
    </source>
</evidence>
<evidence type="ECO:0000256" key="2">
    <source>
        <dbReference type="ARBA" id="ARBA00004496"/>
    </source>
</evidence>
<dbReference type="SUPFAM" id="SSF55315">
    <property type="entry name" value="L30e-like"/>
    <property type="match status" value="1"/>
</dbReference>
<organism evidence="11 12">
    <name type="scientific">Candidatus Nitrosomarinus catalinensis</name>
    <dbReference type="NCBI Taxonomy" id="1898749"/>
    <lineage>
        <taxon>Archaea</taxon>
        <taxon>Nitrososphaerota</taxon>
        <taxon>Nitrososphaeria</taxon>
        <taxon>Nitrosopumilales</taxon>
        <taxon>Nitrosopumilaceae</taxon>
        <taxon>Candidatus Nitrosomarinus</taxon>
    </lineage>
</organism>
<evidence type="ECO:0000256" key="7">
    <source>
        <dbReference type="ARBA" id="ARBA00022917"/>
    </source>
</evidence>
<gene>
    <name evidence="11" type="primary">prf1_1</name>
    <name evidence="9" type="synonym">prf1</name>
    <name evidence="11" type="ORF">NMSP_0866</name>
</gene>
<dbReference type="GO" id="GO:0016149">
    <property type="term" value="F:translation release factor activity, codon specific"/>
    <property type="evidence" value="ECO:0007669"/>
    <property type="project" value="UniProtKB-UniRule"/>
</dbReference>
<name>A0A2Z2HL95_9ARCH</name>
<dbReference type="AlphaFoldDB" id="A0A2Z2HL95"/>
<keyword evidence="6 9" id="KW-0963">Cytoplasm</keyword>
<dbReference type="NCBIfam" id="TIGR03676">
    <property type="entry name" value="aRF1_eRF1"/>
    <property type="match status" value="1"/>
</dbReference>
<dbReference type="InterPro" id="IPR004403">
    <property type="entry name" value="Peptide_chain-rel_eRF1/aRF1"/>
</dbReference>
<dbReference type="Proteomes" id="UP000249949">
    <property type="component" value="Chromosome"/>
</dbReference>
<dbReference type="SMART" id="SM01194">
    <property type="entry name" value="eRF1_1"/>
    <property type="match status" value="1"/>
</dbReference>
<feature type="domain" description="eRF1/Pelota-like N-terminal" evidence="10">
    <location>
        <begin position="7"/>
        <end position="145"/>
    </location>
</feature>
<dbReference type="InterPro" id="IPR042226">
    <property type="entry name" value="eFR1_2_sf"/>
</dbReference>
<dbReference type="HAMAP" id="MF_00424">
    <property type="entry name" value="Rel_fact_arch_1"/>
    <property type="match status" value="1"/>
</dbReference>
<evidence type="ECO:0000259" key="10">
    <source>
        <dbReference type="SMART" id="SM01194"/>
    </source>
</evidence>
<dbReference type="RefSeq" id="WP_086907581.1">
    <property type="nucleotide sequence ID" value="NZ_CP021324.1"/>
</dbReference>
<dbReference type="FunFam" id="3.30.960.10:FF:000003">
    <property type="entry name" value="Peptide chain release factor subunit 1"/>
    <property type="match status" value="1"/>
</dbReference>
<dbReference type="InterPro" id="IPR024049">
    <property type="entry name" value="eRF1_1_sf"/>
</dbReference>
<dbReference type="InterPro" id="IPR005142">
    <property type="entry name" value="eRF1_3"/>
</dbReference>
<evidence type="ECO:0000313" key="11">
    <source>
        <dbReference type="EMBL" id="ARS64485.1"/>
    </source>
</evidence>
<dbReference type="SUPFAM" id="SSF53137">
    <property type="entry name" value="Translational machinery components"/>
    <property type="match status" value="1"/>
</dbReference>
<comment type="subcellular location">
    <subcellularLocation>
        <location evidence="2 9">Cytoplasm</location>
    </subcellularLocation>
</comment>
<evidence type="ECO:0000256" key="8">
    <source>
        <dbReference type="ARBA" id="ARBA00031168"/>
    </source>
</evidence>
<protein>
    <recommendedName>
        <fullName evidence="5 9">Peptide chain release factor subunit 1</fullName>
    </recommendedName>
    <alternativeName>
        <fullName evidence="8 9">Translation termination factor aRF1</fullName>
    </alternativeName>
</protein>
<comment type="function">
    <text evidence="1 9">Directs the termination of nascent peptide synthesis (translation) in response to the termination codons UAA, UAG and UGA.</text>
</comment>
<dbReference type="Pfam" id="PF03464">
    <property type="entry name" value="eRF1_2"/>
    <property type="match status" value="1"/>
</dbReference>
<dbReference type="InterPro" id="IPR029064">
    <property type="entry name" value="Ribosomal_eL30-like_sf"/>
</dbReference>
<dbReference type="InterPro" id="IPR020918">
    <property type="entry name" value="Peptide_chain-rel_aRF1"/>
</dbReference>
<dbReference type="KEGG" id="nct:NMSP_0866"/>
<keyword evidence="12" id="KW-1185">Reference proteome</keyword>
<reference evidence="11 12" key="1">
    <citation type="journal article" date="2017" name="Environ. Microbiol.">
        <title>Genome and epigenome of a novel marine Thaumarchaeota strain suggest viral infection, phosphorothioation DNA modification and multiple restriction systems.</title>
        <authorList>
            <person name="Ahlgren N.A."/>
            <person name="Chen Y."/>
            <person name="Needham D.M."/>
            <person name="Parada A.E."/>
            <person name="Sachdeva R."/>
            <person name="Trinh V."/>
            <person name="Chen T."/>
            <person name="Fuhrman J.A."/>
        </authorList>
    </citation>
    <scope>NUCLEOTIDE SEQUENCE [LARGE SCALE GENOMIC DNA]</scope>
    <source>
        <strain evidence="11 12">SPOT01</strain>
    </source>
</reference>
<dbReference type="Pfam" id="PF03463">
    <property type="entry name" value="eRF1_1"/>
    <property type="match status" value="1"/>
</dbReference>
<dbReference type="Gene3D" id="3.30.1330.30">
    <property type="match status" value="1"/>
</dbReference>
<dbReference type="FunFam" id="3.30.1330.30:FF:000032">
    <property type="entry name" value="Eukaryotic peptide chain release factor subunit 1"/>
    <property type="match status" value="1"/>
</dbReference>
<dbReference type="Gene3D" id="3.30.420.60">
    <property type="entry name" value="eRF1 domain 2"/>
    <property type="match status" value="1"/>
</dbReference>
<evidence type="ECO:0000313" key="12">
    <source>
        <dbReference type="Proteomes" id="UP000249949"/>
    </source>
</evidence>
<evidence type="ECO:0000256" key="5">
    <source>
        <dbReference type="ARBA" id="ARBA00019723"/>
    </source>
</evidence>
<dbReference type="SUPFAM" id="SSF55481">
    <property type="entry name" value="N-terminal domain of eukaryotic peptide chain release factor subunit 1, ERF1"/>
    <property type="match status" value="1"/>
</dbReference>
<evidence type="ECO:0000256" key="1">
    <source>
        <dbReference type="ARBA" id="ARBA00002832"/>
    </source>
</evidence>
<dbReference type="Pfam" id="PF03465">
    <property type="entry name" value="eRF1_3"/>
    <property type="match status" value="1"/>
</dbReference>
<dbReference type="EMBL" id="CP021324">
    <property type="protein sequence ID" value="ARS64485.1"/>
    <property type="molecule type" value="Genomic_DNA"/>
</dbReference>
<dbReference type="InterPro" id="IPR005140">
    <property type="entry name" value="eRF1_Pelota-like_N"/>
</dbReference>
<comment type="similarity">
    <text evidence="3 9">Belongs to the eukaryotic release factor 1 family.</text>
</comment>
<dbReference type="PANTHER" id="PTHR10113">
    <property type="entry name" value="PEPTIDE CHAIN RELEASE FACTOR SUBUNIT 1"/>
    <property type="match status" value="1"/>
</dbReference>
<sequence>MVKINIEKQDSVKLYKIRKTLEELSKKSGRGTELITVYIPKGKQLHEIIGSLQQEQGTADNIKSDLTRSHVVDSLGKVVSKLKMYKKTPEKGLVVFCGALPPEEGGPLGSEVVTAWEIEPPKDLNQYLYRCDDHFHVDILKDMLKDDNLIGFLSIDAKDAGWGLLHGDKIEVLSQTGSGVAGKHRQGGQSAKRFQKLREMELSYFYNRVAQTTREYFIDIYPVKGLIISGPGPTKEDFINGNYLEYRLQNNIINTIDASYSGAEGIREAFAKSGDILGNFRLVEEKKLVEDLFREINTNTGKGSYGLQEVIEFLKNNVVQILLITDNTNLHRVEAECKRCKKIQEEIVERQLVIPKKTEYKNNPCPDCKAMDTEVNEQDIVDYLQILAAKTGTQLEVISGSAEHGNMLGSLGKIGAILRYNPGHTK</sequence>
<accession>A0A2Z2HL95</accession>
<dbReference type="Gene3D" id="3.30.960.10">
    <property type="entry name" value="eRF1 domain 1"/>
    <property type="match status" value="1"/>
</dbReference>
<evidence type="ECO:0000256" key="4">
    <source>
        <dbReference type="ARBA" id="ARBA00011520"/>
    </source>
</evidence>